<feature type="compositionally biased region" description="Polar residues" evidence="1">
    <location>
        <begin position="107"/>
        <end position="118"/>
    </location>
</feature>
<organism evidence="2 3">
    <name type="scientific">Erysiphe pulchra</name>
    <dbReference type="NCBI Taxonomy" id="225359"/>
    <lineage>
        <taxon>Eukaryota</taxon>
        <taxon>Fungi</taxon>
        <taxon>Dikarya</taxon>
        <taxon>Ascomycota</taxon>
        <taxon>Pezizomycotina</taxon>
        <taxon>Leotiomycetes</taxon>
        <taxon>Erysiphales</taxon>
        <taxon>Erysiphaceae</taxon>
        <taxon>Erysiphe</taxon>
    </lineage>
</organism>
<reference evidence="2 3" key="1">
    <citation type="submission" date="2017-10" db="EMBL/GenBank/DDBJ databases">
        <title>Development of genomic resources for the powdery mildew, Erysiphe pulchra.</title>
        <authorList>
            <person name="Wadl P.A."/>
            <person name="Mack B.M."/>
            <person name="Moore G."/>
            <person name="Beltz S.B."/>
        </authorList>
    </citation>
    <scope>NUCLEOTIDE SEQUENCE [LARGE SCALE GENOMIC DNA]</scope>
    <source>
        <strain evidence="2">Cflorida</strain>
    </source>
</reference>
<comment type="caution">
    <text evidence="2">The sequence shown here is derived from an EMBL/GenBank/DDBJ whole genome shotgun (WGS) entry which is preliminary data.</text>
</comment>
<evidence type="ECO:0000313" key="2">
    <source>
        <dbReference type="EMBL" id="POS85091.1"/>
    </source>
</evidence>
<feature type="region of interest" description="Disordered" evidence="1">
    <location>
        <begin position="107"/>
        <end position="140"/>
    </location>
</feature>
<dbReference type="Proteomes" id="UP000237438">
    <property type="component" value="Unassembled WGS sequence"/>
</dbReference>
<protein>
    <submittedName>
        <fullName evidence="2">Uncharacterized protein</fullName>
    </submittedName>
</protein>
<dbReference type="AlphaFoldDB" id="A0A2S4PSU2"/>
<sequence length="140" mass="15855">MNLVRGNRHGHASEWNNAMKDELENMDQQQFSDLNANLANFHQQLVSLEQKHSQKFNSNLSQIISLILESSKVSLHRSIDKEKIAASNDKVSALQVDKKNLRAELNSTVKLSKSTNSIDSRPRRTRSDPDKLSASQQNTE</sequence>
<proteinExistence type="predicted"/>
<name>A0A2S4PSU2_9PEZI</name>
<dbReference type="EMBL" id="PEDP01000732">
    <property type="protein sequence ID" value="POS85091.1"/>
    <property type="molecule type" value="Genomic_DNA"/>
</dbReference>
<evidence type="ECO:0000256" key="1">
    <source>
        <dbReference type="SAM" id="MobiDB-lite"/>
    </source>
</evidence>
<gene>
    <name evidence="2" type="ORF">EPUL_002055</name>
</gene>
<evidence type="ECO:0000313" key="3">
    <source>
        <dbReference type="Proteomes" id="UP000237438"/>
    </source>
</evidence>
<accession>A0A2S4PSU2</accession>
<feature type="compositionally biased region" description="Basic and acidic residues" evidence="1">
    <location>
        <begin position="120"/>
        <end position="131"/>
    </location>
</feature>
<keyword evidence="3" id="KW-1185">Reference proteome</keyword>